<dbReference type="InterPro" id="IPR004919">
    <property type="entry name" value="GmrSD_N"/>
</dbReference>
<evidence type="ECO:0000259" key="1">
    <source>
        <dbReference type="Pfam" id="PF03235"/>
    </source>
</evidence>
<sequence length="602" mass="68162">MAHMQNAQLSVQPMNLGTLYNLFHDNKLRVNRRYQRKLVWTVEEKTKLIDSVVNKLPIPLILLAQRNVDGVDSYELIDGLQRLDSFFSFMENQFAFNGSYFDLNTIGDTKNRLDAGEVQQLEPKMSRSSSLAISNYQIPVSIYREASTSSIDEVFRRINSGGRGLSLHEIRQAGATGSLADIVRKVSASIRGDGTFSESVLMKDMAKLSISRKELQYGLAIENVFWVRHDIIAPEDVRASGDEQLVLDLVLDAVIRPWPTSGWQNRDIAYGLPRKIQSASAETANIAVEKIGIDILHQRLTEIVRLIDEVMRGKSLGQHMVRLETYEKGTQRQFQAIFTALYELMFEQDMLPRSHEAVFDILNGFWNRKLSIPTGGSAWGKDTKAQLYPKVRKELRKAFYQQRPRRSAEALNSRLYIESLLNGSISEEPLVELKQGFCVFSDPPKENTKLFEEILQTAVAMANQGADSEGLILIGVCDKPSAAARARDLFGVESLEIFGHLILGTKEQIEFLGFDTDGWWRKWKDQILASTKISRPFANELASSFKPIVCDGRILWELRPKSLGKPITYDGRFFIRSGPSTHEFSADEFLEIVTPRFSKLVP</sequence>
<name>A0ABP4RW83_9ACTN</name>
<reference evidence="3" key="1">
    <citation type="journal article" date="2019" name="Int. J. Syst. Evol. Microbiol.">
        <title>The Global Catalogue of Microorganisms (GCM) 10K type strain sequencing project: providing services to taxonomists for standard genome sequencing and annotation.</title>
        <authorList>
            <consortium name="The Broad Institute Genomics Platform"/>
            <consortium name="The Broad Institute Genome Sequencing Center for Infectious Disease"/>
            <person name="Wu L."/>
            <person name="Ma J."/>
        </authorList>
    </citation>
    <scope>NUCLEOTIDE SEQUENCE [LARGE SCALE GENOMIC DNA]</scope>
    <source>
        <strain evidence="3">JCM 16001</strain>
    </source>
</reference>
<evidence type="ECO:0000313" key="3">
    <source>
        <dbReference type="Proteomes" id="UP001499851"/>
    </source>
</evidence>
<organism evidence="2 3">
    <name type="scientific">Glycomyces endophyticus</name>
    <dbReference type="NCBI Taxonomy" id="480996"/>
    <lineage>
        <taxon>Bacteria</taxon>
        <taxon>Bacillati</taxon>
        <taxon>Actinomycetota</taxon>
        <taxon>Actinomycetes</taxon>
        <taxon>Glycomycetales</taxon>
        <taxon>Glycomycetaceae</taxon>
        <taxon>Glycomyces</taxon>
    </lineage>
</organism>
<dbReference type="PANTHER" id="PTHR39639">
    <property type="entry name" value="CHROMOSOME 16, WHOLE GENOME SHOTGUN SEQUENCE"/>
    <property type="match status" value="1"/>
</dbReference>
<feature type="domain" description="GmrSD restriction endonucleases N-terminal" evidence="1">
    <location>
        <begin position="21"/>
        <end position="173"/>
    </location>
</feature>
<dbReference type="EMBL" id="BAAAQF010000002">
    <property type="protein sequence ID" value="GAA1663049.1"/>
    <property type="molecule type" value="Genomic_DNA"/>
</dbReference>
<protein>
    <submittedName>
        <fullName evidence="2">DUF262 domain-containing protein</fullName>
    </submittedName>
</protein>
<proteinExistence type="predicted"/>
<evidence type="ECO:0000313" key="2">
    <source>
        <dbReference type="EMBL" id="GAA1663049.1"/>
    </source>
</evidence>
<comment type="caution">
    <text evidence="2">The sequence shown here is derived from an EMBL/GenBank/DDBJ whole genome shotgun (WGS) entry which is preliminary data.</text>
</comment>
<dbReference type="Gene3D" id="3.30.950.30">
    <property type="entry name" value="Schlafen, AAA domain"/>
    <property type="match status" value="1"/>
</dbReference>
<dbReference type="PANTHER" id="PTHR39639:SF1">
    <property type="entry name" value="DUF262 DOMAIN-CONTAINING PROTEIN"/>
    <property type="match status" value="1"/>
</dbReference>
<accession>A0ABP4RW83</accession>
<dbReference type="Proteomes" id="UP001499851">
    <property type="component" value="Unassembled WGS sequence"/>
</dbReference>
<dbReference type="Pfam" id="PF03235">
    <property type="entry name" value="GmrSD_N"/>
    <property type="match status" value="1"/>
</dbReference>
<dbReference type="InterPro" id="IPR038461">
    <property type="entry name" value="Schlafen_AlbA_2_dom_sf"/>
</dbReference>
<keyword evidence="3" id="KW-1185">Reference proteome</keyword>
<gene>
    <name evidence="2" type="ORF">GCM10009830_05500</name>
</gene>